<keyword evidence="2" id="KW-0560">Oxidoreductase</keyword>
<gene>
    <name evidence="7" type="ORF">ACFQRG_09345</name>
</gene>
<dbReference type="SMART" id="SM00895">
    <property type="entry name" value="FCD"/>
    <property type="match status" value="1"/>
</dbReference>
<proteinExistence type="inferred from homology"/>
<dbReference type="InterPro" id="IPR002563">
    <property type="entry name" value="Flavin_Rdtase-like_dom"/>
</dbReference>
<dbReference type="InterPro" id="IPR008920">
    <property type="entry name" value="TF_FadR/GntR_C"/>
</dbReference>
<dbReference type="InterPro" id="IPR012349">
    <property type="entry name" value="Split_barrel_FMN-bd"/>
</dbReference>
<dbReference type="RefSeq" id="WP_380965623.1">
    <property type="nucleotide sequence ID" value="NZ_JBHTCO010000010.1"/>
</dbReference>
<dbReference type="SUPFAM" id="SSF48008">
    <property type="entry name" value="GntR ligand-binding domain-like"/>
    <property type="match status" value="1"/>
</dbReference>
<dbReference type="Pfam" id="PF07729">
    <property type="entry name" value="FCD"/>
    <property type="match status" value="1"/>
</dbReference>
<comment type="caution">
    <text evidence="7">The sequence shown here is derived from an EMBL/GenBank/DDBJ whole genome shotgun (WGS) entry which is preliminary data.</text>
</comment>
<reference evidence="8" key="1">
    <citation type="journal article" date="2019" name="Int. J. Syst. Evol. Microbiol.">
        <title>The Global Catalogue of Microorganisms (GCM) 10K type strain sequencing project: providing services to taxonomists for standard genome sequencing and annotation.</title>
        <authorList>
            <consortium name="The Broad Institute Genomics Platform"/>
            <consortium name="The Broad Institute Genome Sequencing Center for Infectious Disease"/>
            <person name="Wu L."/>
            <person name="Ma J."/>
        </authorList>
    </citation>
    <scope>NUCLEOTIDE SEQUENCE [LARGE SCALE GENOMIC DNA]</scope>
    <source>
        <strain evidence="8">CGMCC 1.16305</strain>
    </source>
</reference>
<organism evidence="7 8">
    <name type="scientific">Scopulibacillus cellulosilyticus</name>
    <dbReference type="NCBI Taxonomy" id="2665665"/>
    <lineage>
        <taxon>Bacteria</taxon>
        <taxon>Bacillati</taxon>
        <taxon>Bacillota</taxon>
        <taxon>Bacilli</taxon>
        <taxon>Bacillales</taxon>
        <taxon>Sporolactobacillaceae</taxon>
        <taxon>Scopulibacillus</taxon>
    </lineage>
</organism>
<dbReference type="Gene3D" id="1.20.120.530">
    <property type="entry name" value="GntR ligand-binding domain-like"/>
    <property type="match status" value="1"/>
</dbReference>
<keyword evidence="5" id="KW-0804">Transcription</keyword>
<evidence type="ECO:0000256" key="3">
    <source>
        <dbReference type="ARBA" id="ARBA00023015"/>
    </source>
</evidence>
<evidence type="ECO:0000256" key="2">
    <source>
        <dbReference type="ARBA" id="ARBA00023002"/>
    </source>
</evidence>
<dbReference type="EMBL" id="JBHTCO010000010">
    <property type="protein sequence ID" value="MFC7393169.1"/>
    <property type="molecule type" value="Genomic_DNA"/>
</dbReference>
<dbReference type="SUPFAM" id="SSF46785">
    <property type="entry name" value="Winged helix' DNA-binding domain"/>
    <property type="match status" value="1"/>
</dbReference>
<dbReference type="Gene3D" id="2.30.110.10">
    <property type="entry name" value="Electron Transport, Fmn-binding Protein, Chain A"/>
    <property type="match status" value="1"/>
</dbReference>
<dbReference type="InterPro" id="IPR050268">
    <property type="entry name" value="NADH-dep_flavin_reductase"/>
</dbReference>
<dbReference type="InterPro" id="IPR036390">
    <property type="entry name" value="WH_DNA-bd_sf"/>
</dbReference>
<dbReference type="PANTHER" id="PTHR30466:SF11">
    <property type="entry name" value="FLAVIN-DEPENDENT MONOOXYGENASE, REDUCTASE SUBUNIT HSAB"/>
    <property type="match status" value="1"/>
</dbReference>
<comment type="similarity">
    <text evidence="1">Belongs to the non-flavoprotein flavin reductase family.</text>
</comment>
<evidence type="ECO:0000259" key="6">
    <source>
        <dbReference type="PROSITE" id="PS50949"/>
    </source>
</evidence>
<dbReference type="PANTHER" id="PTHR30466">
    <property type="entry name" value="FLAVIN REDUCTASE"/>
    <property type="match status" value="1"/>
</dbReference>
<dbReference type="PROSITE" id="PS50949">
    <property type="entry name" value="HTH_GNTR"/>
    <property type="match status" value="1"/>
</dbReference>
<dbReference type="Gene3D" id="1.10.10.10">
    <property type="entry name" value="Winged helix-like DNA-binding domain superfamily/Winged helix DNA-binding domain"/>
    <property type="match status" value="1"/>
</dbReference>
<dbReference type="Proteomes" id="UP001596505">
    <property type="component" value="Unassembled WGS sequence"/>
</dbReference>
<dbReference type="InterPro" id="IPR000524">
    <property type="entry name" value="Tscrpt_reg_HTH_GntR"/>
</dbReference>
<evidence type="ECO:0000256" key="1">
    <source>
        <dbReference type="ARBA" id="ARBA00008898"/>
    </source>
</evidence>
<evidence type="ECO:0000313" key="8">
    <source>
        <dbReference type="Proteomes" id="UP001596505"/>
    </source>
</evidence>
<evidence type="ECO:0000256" key="5">
    <source>
        <dbReference type="ARBA" id="ARBA00023163"/>
    </source>
</evidence>
<keyword evidence="3" id="KW-0805">Transcription regulation</keyword>
<feature type="domain" description="HTH gntR-type" evidence="6">
    <location>
        <begin position="170"/>
        <end position="236"/>
    </location>
</feature>
<name>A0ABW2PUZ1_9BACL</name>
<dbReference type="SMART" id="SM00903">
    <property type="entry name" value="Flavin_Reduct"/>
    <property type="match status" value="1"/>
</dbReference>
<dbReference type="InterPro" id="IPR011711">
    <property type="entry name" value="GntR_C"/>
</dbReference>
<keyword evidence="8" id="KW-1185">Reference proteome</keyword>
<dbReference type="Pfam" id="PF00392">
    <property type="entry name" value="GntR"/>
    <property type="match status" value="1"/>
</dbReference>
<sequence>MGTDTTKSGSNNRRLIDSDLFRDVIGHFASGVTVITTRQDETNFGVTASAVTSLSVDPPMLLVCINQKTGTCHAISQSKTFGVNILHEDQGEVALQFARPNTDKFKGIDISYGELGEPLLKESLANLECRVVEEVTGGTHSVFLAEVQNARVEKGMPLAYFRGKFGHFQEANDERVYRKIRQLVLERSFKPDQPLALTELAYQLDVPRQAVYYAMTRLENDGLLIREEEGCYIVSPLDAEMLNDALDTRCALETAAIEQITGRLSNEELIELRKRMKETIASADGKAVPAEDYIEANTAFHDYTIAVTKNATMLNTYRRVSAEAVMSSALSGALKANDKMAQKELTKLDEDHIALTNAIEKGDVEEAKQVIRRHTENAKRLGRYLIDNAGGKI</sequence>
<dbReference type="SUPFAM" id="SSF50475">
    <property type="entry name" value="FMN-binding split barrel"/>
    <property type="match status" value="1"/>
</dbReference>
<evidence type="ECO:0000256" key="4">
    <source>
        <dbReference type="ARBA" id="ARBA00023125"/>
    </source>
</evidence>
<accession>A0ABW2PUZ1</accession>
<protein>
    <submittedName>
        <fullName evidence="7">Flavin reductase</fullName>
    </submittedName>
</protein>
<evidence type="ECO:0000313" key="7">
    <source>
        <dbReference type="EMBL" id="MFC7393169.1"/>
    </source>
</evidence>
<dbReference type="Pfam" id="PF01613">
    <property type="entry name" value="Flavin_Reduct"/>
    <property type="match status" value="1"/>
</dbReference>
<dbReference type="InterPro" id="IPR036388">
    <property type="entry name" value="WH-like_DNA-bd_sf"/>
</dbReference>
<keyword evidence="4" id="KW-0238">DNA-binding</keyword>